<comment type="similarity">
    <text evidence="2">Belongs to the cecropin family.</text>
</comment>
<dbReference type="PROSITE" id="PS00268">
    <property type="entry name" value="CECROPIN"/>
    <property type="match status" value="1"/>
</dbReference>
<dbReference type="GO" id="GO:0019731">
    <property type="term" value="P:antibacterial humoral response"/>
    <property type="evidence" value="ECO:0007669"/>
    <property type="project" value="InterPro"/>
</dbReference>
<keyword evidence="6" id="KW-0391">Immunity</keyword>
<keyword evidence="3" id="KW-0964">Secreted</keyword>
<dbReference type="GO" id="GO:0050830">
    <property type="term" value="P:defense response to Gram-positive bacterium"/>
    <property type="evidence" value="ECO:0007669"/>
    <property type="project" value="UniProtKB-ARBA"/>
</dbReference>
<keyword evidence="5" id="KW-0399">Innate immunity</keyword>
<dbReference type="EMBL" id="KQ461188">
    <property type="protein sequence ID" value="KPJ07300.1"/>
    <property type="molecule type" value="Genomic_DNA"/>
</dbReference>
<reference evidence="7 8" key="1">
    <citation type="journal article" date="2015" name="Nat. Commun.">
        <title>Outbred genome sequencing and CRISPR/Cas9 gene editing in butterflies.</title>
        <authorList>
            <person name="Li X."/>
            <person name="Fan D."/>
            <person name="Zhang W."/>
            <person name="Liu G."/>
            <person name="Zhang L."/>
            <person name="Zhao L."/>
            <person name="Fang X."/>
            <person name="Chen L."/>
            <person name="Dong Y."/>
            <person name="Chen Y."/>
            <person name="Ding Y."/>
            <person name="Zhao R."/>
            <person name="Feng M."/>
            <person name="Zhu Y."/>
            <person name="Feng Y."/>
            <person name="Jiang X."/>
            <person name="Zhu D."/>
            <person name="Xiang H."/>
            <person name="Feng X."/>
            <person name="Li S."/>
            <person name="Wang J."/>
            <person name="Zhang G."/>
            <person name="Kronforst M.R."/>
            <person name="Wang W."/>
        </authorList>
    </citation>
    <scope>NUCLEOTIDE SEQUENCE [LARGE SCALE GENOMIC DNA]</scope>
    <source>
        <strain evidence="7">Ya'a_city_454_Pm</strain>
        <tissue evidence="7">Whole body</tissue>
    </source>
</reference>
<name>A0A0N0PAL1_PAPMA</name>
<dbReference type="InterPro" id="IPR000875">
    <property type="entry name" value="CecC-like"/>
</dbReference>
<protein>
    <submittedName>
        <fullName evidence="7">Cecropin-A</fullName>
    </submittedName>
</protein>
<dbReference type="SMR" id="A0A0N0PAL1"/>
<dbReference type="GO" id="GO:0045087">
    <property type="term" value="P:innate immune response"/>
    <property type="evidence" value="ECO:0007669"/>
    <property type="project" value="UniProtKB-KW"/>
</dbReference>
<proteinExistence type="inferred from homology"/>
<comment type="subcellular location">
    <subcellularLocation>
        <location evidence="1">Secreted</location>
    </subcellularLocation>
</comment>
<dbReference type="Pfam" id="PF00272">
    <property type="entry name" value="Cecropin"/>
    <property type="match status" value="1"/>
</dbReference>
<dbReference type="AlphaFoldDB" id="A0A0N0PAL1"/>
<dbReference type="InParanoid" id="A0A0N0PAL1"/>
<accession>A0A0N0PAL1</accession>
<evidence type="ECO:0000256" key="6">
    <source>
        <dbReference type="ARBA" id="ARBA00022859"/>
    </source>
</evidence>
<evidence type="ECO:0000313" key="8">
    <source>
        <dbReference type="Proteomes" id="UP000053240"/>
    </source>
</evidence>
<evidence type="ECO:0000256" key="3">
    <source>
        <dbReference type="ARBA" id="ARBA00022525"/>
    </source>
</evidence>
<dbReference type="GO" id="GO:0005576">
    <property type="term" value="C:extracellular region"/>
    <property type="evidence" value="ECO:0007669"/>
    <property type="project" value="UniProtKB-SubCell"/>
</dbReference>
<evidence type="ECO:0000256" key="5">
    <source>
        <dbReference type="ARBA" id="ARBA00022588"/>
    </source>
</evidence>
<evidence type="ECO:0000256" key="4">
    <source>
        <dbReference type="ARBA" id="ARBA00022529"/>
    </source>
</evidence>
<organism evidence="7 8">
    <name type="scientific">Papilio machaon</name>
    <name type="common">Old World swallowtail butterfly</name>
    <dbReference type="NCBI Taxonomy" id="76193"/>
    <lineage>
        <taxon>Eukaryota</taxon>
        <taxon>Metazoa</taxon>
        <taxon>Ecdysozoa</taxon>
        <taxon>Arthropoda</taxon>
        <taxon>Hexapoda</taxon>
        <taxon>Insecta</taxon>
        <taxon>Pterygota</taxon>
        <taxon>Neoptera</taxon>
        <taxon>Endopterygota</taxon>
        <taxon>Lepidoptera</taxon>
        <taxon>Glossata</taxon>
        <taxon>Ditrysia</taxon>
        <taxon>Papilionoidea</taxon>
        <taxon>Papilionidae</taxon>
        <taxon>Papilioninae</taxon>
        <taxon>Papilio</taxon>
    </lineage>
</organism>
<evidence type="ECO:0000256" key="2">
    <source>
        <dbReference type="ARBA" id="ARBA00010680"/>
    </source>
</evidence>
<keyword evidence="8" id="KW-1185">Reference proteome</keyword>
<evidence type="ECO:0000313" key="7">
    <source>
        <dbReference type="EMBL" id="KPJ07300.1"/>
    </source>
</evidence>
<sequence>MTLGVNVDIKVLGSNPAMYQCDFRFIYVHLSDDVRTVNEIVMQPAHMCEFKRKKLAIRLATRHVPSPEMAKNGLRRFIWPHQMEVRDLCLTPLGYRLLLDFPANVILETTEPMVEFWTIPAQLETFPIESSVSQCATELMQCYSMTIFKIAICAVNSQTGQGIRASKKSFPTFCDMHYRNCKTLSGVIGAPEPRWNPFKKLEKVGQNIRDGIIKAGPAVEVIGQAASIVKPNQGK</sequence>
<gene>
    <name evidence="7" type="ORF">RR48_03280</name>
</gene>
<evidence type="ECO:0000256" key="1">
    <source>
        <dbReference type="ARBA" id="ARBA00004613"/>
    </source>
</evidence>
<keyword evidence="4" id="KW-0929">Antimicrobial</keyword>
<dbReference type="Proteomes" id="UP000053240">
    <property type="component" value="Unassembled WGS sequence"/>
</dbReference>